<evidence type="ECO:0000259" key="7">
    <source>
        <dbReference type="PROSITE" id="PS50157"/>
    </source>
</evidence>
<keyword evidence="2" id="KW-0677">Repeat</keyword>
<reference evidence="9" key="1">
    <citation type="journal article" date="2014" name="Proc. Natl. Acad. Sci. U.S.A.">
        <title>Extensive sampling of basidiomycete genomes demonstrates inadequacy of the white-rot/brown-rot paradigm for wood decay fungi.</title>
        <authorList>
            <person name="Riley R."/>
            <person name="Salamov A.A."/>
            <person name="Brown D.W."/>
            <person name="Nagy L.G."/>
            <person name="Floudas D."/>
            <person name="Held B.W."/>
            <person name="Levasseur A."/>
            <person name="Lombard V."/>
            <person name="Morin E."/>
            <person name="Otillar R."/>
            <person name="Lindquist E.A."/>
            <person name="Sun H."/>
            <person name="LaButti K.M."/>
            <person name="Schmutz J."/>
            <person name="Jabbour D."/>
            <person name="Luo H."/>
            <person name="Baker S.E."/>
            <person name="Pisabarro A.G."/>
            <person name="Walton J.D."/>
            <person name="Blanchette R.A."/>
            <person name="Henrissat B."/>
            <person name="Martin F."/>
            <person name="Cullen D."/>
            <person name="Hibbett D.S."/>
            <person name="Grigoriev I.V."/>
        </authorList>
    </citation>
    <scope>NUCLEOTIDE SEQUENCE [LARGE SCALE GENOMIC DNA]</scope>
    <source>
        <strain evidence="9">FD-172 SS1</strain>
    </source>
</reference>
<dbReference type="PROSITE" id="PS00028">
    <property type="entry name" value="ZINC_FINGER_C2H2_1"/>
    <property type="match status" value="1"/>
</dbReference>
<keyword evidence="1" id="KW-0479">Metal-binding</keyword>
<dbReference type="Pfam" id="PF12171">
    <property type="entry name" value="zf-C2H2_jaz"/>
    <property type="match status" value="1"/>
</dbReference>
<gene>
    <name evidence="8" type="ORF">BOTBODRAFT_178278</name>
</gene>
<dbReference type="HOGENOM" id="CLU_1194724_0_0_1"/>
<protein>
    <recommendedName>
        <fullName evidence="7">C2H2-type domain-containing protein</fullName>
    </recommendedName>
</protein>
<evidence type="ECO:0000256" key="6">
    <source>
        <dbReference type="SAM" id="MobiDB-lite"/>
    </source>
</evidence>
<dbReference type="InterPro" id="IPR013087">
    <property type="entry name" value="Znf_C2H2_type"/>
</dbReference>
<dbReference type="InterPro" id="IPR022755">
    <property type="entry name" value="Znf_C2H2_jaz"/>
</dbReference>
<dbReference type="Proteomes" id="UP000027195">
    <property type="component" value="Unassembled WGS sequence"/>
</dbReference>
<feature type="region of interest" description="Disordered" evidence="6">
    <location>
        <begin position="158"/>
        <end position="186"/>
    </location>
</feature>
<organism evidence="8 9">
    <name type="scientific">Botryobasidium botryosum (strain FD-172 SS1)</name>
    <dbReference type="NCBI Taxonomy" id="930990"/>
    <lineage>
        <taxon>Eukaryota</taxon>
        <taxon>Fungi</taxon>
        <taxon>Dikarya</taxon>
        <taxon>Basidiomycota</taxon>
        <taxon>Agaricomycotina</taxon>
        <taxon>Agaricomycetes</taxon>
        <taxon>Cantharellales</taxon>
        <taxon>Botryobasidiaceae</taxon>
        <taxon>Botryobasidium</taxon>
    </lineage>
</organism>
<evidence type="ECO:0000313" key="8">
    <source>
        <dbReference type="EMBL" id="KDQ10242.1"/>
    </source>
</evidence>
<sequence length="232" mass="26717">MRLGPKNYVTFTCLSWERSLQLWFCPDFGHHGEYIGTRSHRGLPIPLTTIRASRNPRYLAQLKTSLLNLGIQNMVRYYTCHCGKGFRDKRHFTRHRMAHEPAFRLPCPKPECDYTTAQKSNLKRHINTKHSDYRPFVCESCQRGFKSKQNLENHMKSSIHSSAAPQEDPNVTSDPHPEEVPTGTELGSDLLLLPGAIDLLKLMQPFFPANFFSSSYYNYNPPTGLWNENEST</sequence>
<dbReference type="OrthoDB" id="654211at2759"/>
<dbReference type="PROSITE" id="PS50157">
    <property type="entry name" value="ZINC_FINGER_C2H2_2"/>
    <property type="match status" value="2"/>
</dbReference>
<dbReference type="GO" id="GO:0008270">
    <property type="term" value="F:zinc ion binding"/>
    <property type="evidence" value="ECO:0007669"/>
    <property type="project" value="UniProtKB-KW"/>
</dbReference>
<dbReference type="SUPFAM" id="SSF57667">
    <property type="entry name" value="beta-beta-alpha zinc fingers"/>
    <property type="match status" value="1"/>
</dbReference>
<dbReference type="SMART" id="SM00355">
    <property type="entry name" value="ZnF_C2H2"/>
    <property type="match status" value="3"/>
</dbReference>
<dbReference type="InParanoid" id="A0A067MEC9"/>
<evidence type="ECO:0000313" key="9">
    <source>
        <dbReference type="Proteomes" id="UP000027195"/>
    </source>
</evidence>
<dbReference type="FunFam" id="3.30.160.60:FF:000100">
    <property type="entry name" value="Zinc finger 45-like"/>
    <property type="match status" value="1"/>
</dbReference>
<feature type="domain" description="C2H2-type" evidence="7">
    <location>
        <begin position="105"/>
        <end position="135"/>
    </location>
</feature>
<evidence type="ECO:0000256" key="1">
    <source>
        <dbReference type="ARBA" id="ARBA00022723"/>
    </source>
</evidence>
<evidence type="ECO:0000256" key="3">
    <source>
        <dbReference type="ARBA" id="ARBA00022771"/>
    </source>
</evidence>
<dbReference type="Gene3D" id="3.30.160.60">
    <property type="entry name" value="Classic Zinc Finger"/>
    <property type="match status" value="2"/>
</dbReference>
<dbReference type="InterPro" id="IPR036236">
    <property type="entry name" value="Znf_C2H2_sf"/>
</dbReference>
<evidence type="ECO:0000256" key="2">
    <source>
        <dbReference type="ARBA" id="ARBA00022737"/>
    </source>
</evidence>
<evidence type="ECO:0000256" key="4">
    <source>
        <dbReference type="ARBA" id="ARBA00022833"/>
    </source>
</evidence>
<proteinExistence type="predicted"/>
<feature type="domain" description="C2H2-type" evidence="7">
    <location>
        <begin position="136"/>
        <end position="165"/>
    </location>
</feature>
<feature type="compositionally biased region" description="Polar residues" evidence="6">
    <location>
        <begin position="158"/>
        <end position="173"/>
    </location>
</feature>
<evidence type="ECO:0000256" key="5">
    <source>
        <dbReference type="PROSITE-ProRule" id="PRU00042"/>
    </source>
</evidence>
<dbReference type="AlphaFoldDB" id="A0A067MEC9"/>
<keyword evidence="9" id="KW-1185">Reference proteome</keyword>
<keyword evidence="3 5" id="KW-0863">Zinc-finger</keyword>
<dbReference type="PANTHER" id="PTHR24409">
    <property type="entry name" value="ZINC FINGER PROTEIN 142"/>
    <property type="match status" value="1"/>
</dbReference>
<name>A0A067MEC9_BOTB1</name>
<dbReference type="Pfam" id="PF13909">
    <property type="entry name" value="zf-H2C2_5"/>
    <property type="match status" value="1"/>
</dbReference>
<dbReference type="EMBL" id="KL198069">
    <property type="protein sequence ID" value="KDQ10242.1"/>
    <property type="molecule type" value="Genomic_DNA"/>
</dbReference>
<keyword evidence="4" id="KW-0862">Zinc</keyword>
<accession>A0A067MEC9</accession>